<dbReference type="KEGG" id="lhf:JCM16775_1322"/>
<dbReference type="SUPFAM" id="SSF52540">
    <property type="entry name" value="P-loop containing nucleoside triphosphate hydrolases"/>
    <property type="match status" value="1"/>
</dbReference>
<dbReference type="EMBL" id="AP019823">
    <property type="protein sequence ID" value="BBM38613.1"/>
    <property type="molecule type" value="Genomic_DNA"/>
</dbReference>
<dbReference type="RefSeq" id="WP_232052891.1">
    <property type="nucleotide sequence ID" value="NZ_AP019823.1"/>
</dbReference>
<dbReference type="Proteomes" id="UP000321892">
    <property type="component" value="Chromosome"/>
</dbReference>
<accession>A0A510JLD7</accession>
<feature type="domain" description="AAA-ATPase-like" evidence="1">
    <location>
        <begin position="15"/>
        <end position="235"/>
    </location>
</feature>
<dbReference type="Pfam" id="PF09820">
    <property type="entry name" value="AAA-ATPase_like"/>
    <property type="match status" value="1"/>
</dbReference>
<sequence length="555" mass="65633">MKEKNMKKKKKGLAIGKSDFKEIITRNAYYIDKTKFIEEIIEDLSEVKLFTRPRRFGKTLNLSMLKYFFDVENSEENKKLFENLYISKSEYMEHQGQNSVIFISMKNAEAESWEDSFSNIKNLISDLYDKFEYISKNFKKRDLVEFEKIWIKKEEADWESSIKNLSRYLYEYYGKKVIILIDEYDTPMTSAWNEGYYEKSRRFFKSFYSNALKDNEYLEFSVVTGILRVAKEGIFSGLNNLKTYTVLNNKYAESFGLIETEVKNALEYYGLDKNIEEVRKWYNGYKFGNIQIYNPWSIINYLDEKEINVYWINTSDNRLIHSAIENSNKELFDELKDLFNNGTTEQTVMASSNMDNLKDPEEVWQLLLFGGYLTVEEKVAMNEYTLKLPNYEIKTFFKDMFVQNLGGSSRFKEMIKAFKNLEIEKFEEILNEIFLVSMSYYDTSKTEKPYHTLILGMMLYLDSEYTVLSNNETGYGRNDLALEPINKNNIGYIFEFKVAKTGEELEIKVKEALNQIEHKKYPVMLKEKGVKEIVYMGMAFYGKKVKVECKIVKNS</sequence>
<dbReference type="AlphaFoldDB" id="A0A510JLD7"/>
<gene>
    <name evidence="2" type="ORF">JCM16775_1322</name>
</gene>
<evidence type="ECO:0000313" key="2">
    <source>
        <dbReference type="EMBL" id="BBM38613.1"/>
    </source>
</evidence>
<name>A0A510JLD7_9FUSO</name>
<dbReference type="Gene3D" id="3.40.50.300">
    <property type="entry name" value="P-loop containing nucleotide triphosphate hydrolases"/>
    <property type="match status" value="1"/>
</dbReference>
<evidence type="ECO:0000313" key="3">
    <source>
        <dbReference type="Proteomes" id="UP000321892"/>
    </source>
</evidence>
<dbReference type="InterPro" id="IPR012547">
    <property type="entry name" value="PDDEXK_9"/>
</dbReference>
<dbReference type="Pfam" id="PF08011">
    <property type="entry name" value="PDDEXK_9"/>
    <property type="match status" value="1"/>
</dbReference>
<reference evidence="2 3" key="1">
    <citation type="submission" date="2019-07" db="EMBL/GenBank/DDBJ databases">
        <title>Complete Genome Sequence of Leptotrichia hofstadii Strain JCM16775.</title>
        <authorList>
            <person name="Watanabe S."/>
            <person name="Cui L."/>
        </authorList>
    </citation>
    <scope>NUCLEOTIDE SEQUENCE [LARGE SCALE GENOMIC DNA]</scope>
    <source>
        <strain evidence="2 3">JCM16775</strain>
    </source>
</reference>
<dbReference type="InterPro" id="IPR018631">
    <property type="entry name" value="AAA-ATPase-like_dom"/>
</dbReference>
<dbReference type="PANTHER" id="PTHR34825:SF1">
    <property type="entry name" value="AAA-ATPASE-LIKE DOMAIN-CONTAINING PROTEIN"/>
    <property type="match status" value="1"/>
</dbReference>
<evidence type="ECO:0000259" key="1">
    <source>
        <dbReference type="Pfam" id="PF09820"/>
    </source>
</evidence>
<dbReference type="PANTHER" id="PTHR34825">
    <property type="entry name" value="CONSERVED PROTEIN, WITH A WEAK D-GALACTARATE DEHYDRATASE/ALTRONATE HYDROLASE DOMAIN"/>
    <property type="match status" value="1"/>
</dbReference>
<proteinExistence type="predicted"/>
<dbReference type="InterPro" id="IPR027417">
    <property type="entry name" value="P-loop_NTPase"/>
</dbReference>
<organism evidence="2 3">
    <name type="scientific">Leptotrichia hofstadii</name>
    <dbReference type="NCBI Taxonomy" id="157688"/>
    <lineage>
        <taxon>Bacteria</taxon>
        <taxon>Fusobacteriati</taxon>
        <taxon>Fusobacteriota</taxon>
        <taxon>Fusobacteriia</taxon>
        <taxon>Fusobacteriales</taxon>
        <taxon>Leptotrichiaceae</taxon>
        <taxon>Leptotrichia</taxon>
    </lineage>
</organism>
<protein>
    <recommendedName>
        <fullName evidence="1">AAA-ATPase-like domain-containing protein</fullName>
    </recommendedName>
</protein>
<keyword evidence="3" id="KW-1185">Reference proteome</keyword>